<dbReference type="STRING" id="860235.AOZ06_33200"/>
<dbReference type="Pfam" id="PF19508">
    <property type="entry name" value="DUF6042"/>
    <property type="match status" value="1"/>
</dbReference>
<dbReference type="InterPro" id="IPR046105">
    <property type="entry name" value="DUF6042"/>
</dbReference>
<sequence>MTLLRSYEDDEYLPEYSTIVLRDLHDRDEWPPGDPALLEGASNASPCGTFVRAGHGWLQASASDERQTLRLEYHDSAPPPGGDWDDLAETPYQSPAGVLGTTSMTGSMMDPDLSLGGPGPHRVRVARRGRAWCLQFWPSPVTEPPRWSKRSRPAVSGPVGGWTTILGFHGWELPYVVSVSHDDGATSDQITEWAVAHHRPADWLDEPLADEAWFTLFATQLGVTGQLTRRKLLDMLATVGVLTYDGRYHTVRPQPLAKDVLELPAELVSQLDSQSDHSQYGRFAADLVSVAGWLSGRPASLAWLAERALTTEQEVRRTLEFAVTQQMLDVSGESDLTMTVLPSRRTYSGTTNA</sequence>
<dbReference type="OrthoDB" id="3500039at2"/>
<dbReference type="RefSeq" id="WP_054292997.1">
    <property type="nucleotide sequence ID" value="NZ_CP012752.1"/>
</dbReference>
<dbReference type="KEGG" id="kphy:AOZ06_33200"/>
<dbReference type="EMBL" id="CP012752">
    <property type="protein sequence ID" value="ALG11096.1"/>
    <property type="molecule type" value="Genomic_DNA"/>
</dbReference>
<name>A0A0N9I0I6_9PSEU</name>
<protein>
    <submittedName>
        <fullName evidence="1">Uncharacterized protein</fullName>
    </submittedName>
</protein>
<gene>
    <name evidence="1" type="ORF">AOZ06_33200</name>
</gene>
<dbReference type="AlphaFoldDB" id="A0A0N9I0I6"/>
<dbReference type="Proteomes" id="UP000063699">
    <property type="component" value="Chromosome"/>
</dbReference>
<keyword evidence="2" id="KW-1185">Reference proteome</keyword>
<evidence type="ECO:0000313" key="1">
    <source>
        <dbReference type="EMBL" id="ALG11096.1"/>
    </source>
</evidence>
<organism evidence="1 2">
    <name type="scientific">Kibdelosporangium phytohabitans</name>
    <dbReference type="NCBI Taxonomy" id="860235"/>
    <lineage>
        <taxon>Bacteria</taxon>
        <taxon>Bacillati</taxon>
        <taxon>Actinomycetota</taxon>
        <taxon>Actinomycetes</taxon>
        <taxon>Pseudonocardiales</taxon>
        <taxon>Pseudonocardiaceae</taxon>
        <taxon>Kibdelosporangium</taxon>
    </lineage>
</organism>
<reference evidence="1 2" key="1">
    <citation type="submission" date="2015-07" db="EMBL/GenBank/DDBJ databases">
        <title>Genome sequencing of Kibdelosporangium phytohabitans.</title>
        <authorList>
            <person name="Qin S."/>
            <person name="Xing K."/>
        </authorList>
    </citation>
    <scope>NUCLEOTIDE SEQUENCE [LARGE SCALE GENOMIC DNA]</scope>
    <source>
        <strain evidence="1 2">KLBMP1111</strain>
    </source>
</reference>
<proteinExistence type="predicted"/>
<evidence type="ECO:0000313" key="2">
    <source>
        <dbReference type="Proteomes" id="UP000063699"/>
    </source>
</evidence>
<accession>A0A0N9I0I6</accession>